<dbReference type="STRING" id="121224.E0VUD1"/>
<evidence type="ECO:0000313" key="4">
    <source>
        <dbReference type="Proteomes" id="UP000009046"/>
    </source>
</evidence>
<dbReference type="AlphaFoldDB" id="E0VUD1"/>
<evidence type="ECO:0000313" key="2">
    <source>
        <dbReference type="EMBL" id="EEB16987.1"/>
    </source>
</evidence>
<dbReference type="EMBL" id="AAZO01005477">
    <property type="status" value="NOT_ANNOTATED_CDS"/>
    <property type="molecule type" value="Genomic_DNA"/>
</dbReference>
<dbReference type="HOGENOM" id="CLU_431699_0_0_1"/>
<dbReference type="OrthoDB" id="185373at2759"/>
<reference evidence="3" key="3">
    <citation type="submission" date="2021-02" db="UniProtKB">
        <authorList>
            <consortium name="EnsemblMetazoa"/>
        </authorList>
    </citation>
    <scope>IDENTIFICATION</scope>
    <source>
        <strain evidence="3">USDA</strain>
    </source>
</reference>
<gene>
    <name evidence="3" type="primary">8230008</name>
    <name evidence="2" type="ORF">Phum_PHUM449140</name>
</gene>
<dbReference type="EMBL" id="DS235785">
    <property type="protein sequence ID" value="EEB16987.1"/>
    <property type="molecule type" value="Genomic_DNA"/>
</dbReference>
<dbReference type="PANTHER" id="PTHR24014">
    <property type="entry name" value="2-OXOGLUTARATE AND IRON-DEPENDENT OXYGENASE DOMAIN-CONTAINING PROTEIN 2"/>
    <property type="match status" value="1"/>
</dbReference>
<protein>
    <submittedName>
        <fullName evidence="2">Pentatricopeptide repeat-containing protein, putative</fullName>
    </submittedName>
</protein>
<organism>
    <name type="scientific">Pediculus humanus subsp. corporis</name>
    <name type="common">Body louse</name>
    <dbReference type="NCBI Taxonomy" id="121224"/>
    <lineage>
        <taxon>Eukaryota</taxon>
        <taxon>Metazoa</taxon>
        <taxon>Ecdysozoa</taxon>
        <taxon>Arthropoda</taxon>
        <taxon>Hexapoda</taxon>
        <taxon>Insecta</taxon>
        <taxon>Pterygota</taxon>
        <taxon>Neoptera</taxon>
        <taxon>Paraneoptera</taxon>
        <taxon>Psocodea</taxon>
        <taxon>Troctomorpha</taxon>
        <taxon>Phthiraptera</taxon>
        <taxon>Anoplura</taxon>
        <taxon>Pediculidae</taxon>
        <taxon>Pediculus</taxon>
    </lineage>
</organism>
<accession>E0VUD1</accession>
<sequence length="634" mass="72905">MISSKGLKFMLSCGCRNLTHKQNLFHFNMKYLKLVEKSFSTSLINNRKKISVAQALKPNNNFFTKDKTNYEDTFGNLSEFEFKYNMIKDDDEDVKEYNRRKLGPGKTIYKLEVEMRNDGKPLVSHLYNRIFLYNAKIGNLKENYRLYLDYKKRNGILNGGMYTSMFNTCANCKNSFFALEKATAIREQLANDKNYSINLTNYNAMLKAFGRHGDLQTCLEIVDEVLKNRDKVKISTYHFLLQACISDKNAGLRHALITWRKMLQYKLKPNIIDFNLMLRCIRECSFGDSDLINNVIEDIIKESNKFFRKKVLINRVDGKVHRKILNIPVDKEEATKFLFPSLNDKENVKSTNMAEENCIGENNLISATTTTTNIKPELIESNSGSSEENNNDVVVELNDDKLDLTESKLNAQLPNLLAPTPTLGSVISFSSMRYPHERFSCFGGLSGFLKTMEMYEVKPDVKTFTLLIDVTHPNAAAEKEVLIEARKHGLKLDTPFFNAILKKRSQRLEDAQDLLIEMQNEGCSPDIMTFGILAMGCNTHEKGIELIKKARNFGIRLNAEIIGALIHQACRLYDFYYIKTILQAAKEDETELSAKAIVKLDKMIKFEKIKRFKSKQQQQQQQLEKNEKDELTSS</sequence>
<dbReference type="eggNOG" id="KOG4197">
    <property type="taxonomic scope" value="Eukaryota"/>
</dbReference>
<dbReference type="VEuPathDB" id="VectorBase:PHUM449140"/>
<dbReference type="Gene3D" id="1.25.40.10">
    <property type="entry name" value="Tetratricopeptide repeat domain"/>
    <property type="match status" value="2"/>
</dbReference>
<dbReference type="Proteomes" id="UP000009046">
    <property type="component" value="Unassembled WGS sequence"/>
</dbReference>
<reference evidence="2" key="1">
    <citation type="submission" date="2007-04" db="EMBL/GenBank/DDBJ databases">
        <title>Annotation of Pediculus humanus corporis strain USDA.</title>
        <authorList>
            <person name="Kirkness E."/>
            <person name="Hannick L."/>
            <person name="Hass B."/>
            <person name="Bruggner R."/>
            <person name="Lawson D."/>
            <person name="Bidwell S."/>
            <person name="Joardar V."/>
            <person name="Caler E."/>
            <person name="Walenz B."/>
            <person name="Inman J."/>
            <person name="Schobel S."/>
            <person name="Galinsky K."/>
            <person name="Amedeo P."/>
            <person name="Strausberg R."/>
        </authorList>
    </citation>
    <scope>NUCLEOTIDE SEQUENCE</scope>
    <source>
        <strain evidence="2">USDA</strain>
    </source>
</reference>
<dbReference type="InterPro" id="IPR011990">
    <property type="entry name" value="TPR-like_helical_dom_sf"/>
</dbReference>
<proteinExistence type="predicted"/>
<dbReference type="GO" id="GO:0005759">
    <property type="term" value="C:mitochondrial matrix"/>
    <property type="evidence" value="ECO:0007669"/>
    <property type="project" value="TreeGrafter"/>
</dbReference>
<dbReference type="PROSITE" id="PS51375">
    <property type="entry name" value="PPR"/>
    <property type="match status" value="1"/>
</dbReference>
<dbReference type="RefSeq" id="XP_002429725.1">
    <property type="nucleotide sequence ID" value="XM_002429680.1"/>
</dbReference>
<dbReference type="GO" id="GO:0000049">
    <property type="term" value="F:tRNA binding"/>
    <property type="evidence" value="ECO:0007669"/>
    <property type="project" value="TreeGrafter"/>
</dbReference>
<keyword evidence="4" id="KW-1185">Reference proteome</keyword>
<name>E0VUD1_PEDHC</name>
<dbReference type="KEGG" id="phu:Phum_PHUM449140"/>
<dbReference type="GO" id="GO:0042780">
    <property type="term" value="P:tRNA 3'-end processing"/>
    <property type="evidence" value="ECO:0007669"/>
    <property type="project" value="TreeGrafter"/>
</dbReference>
<dbReference type="GeneID" id="8230008"/>
<dbReference type="FunCoup" id="E0VUD1">
    <property type="interactions" value="1323"/>
</dbReference>
<dbReference type="InterPro" id="IPR002885">
    <property type="entry name" value="PPR_rpt"/>
</dbReference>
<feature type="repeat" description="PPR" evidence="1">
    <location>
        <begin position="198"/>
        <end position="232"/>
    </location>
</feature>
<dbReference type="Pfam" id="PF13812">
    <property type="entry name" value="PPR_3"/>
    <property type="match status" value="2"/>
</dbReference>
<dbReference type="EnsemblMetazoa" id="PHUM449140-RA">
    <property type="protein sequence ID" value="PHUM449140-PA"/>
    <property type="gene ID" value="PHUM449140"/>
</dbReference>
<dbReference type="CTD" id="8230008"/>
<dbReference type="InParanoid" id="E0VUD1"/>
<evidence type="ECO:0000313" key="3">
    <source>
        <dbReference type="EnsemblMetazoa" id="PHUM449140-PA"/>
    </source>
</evidence>
<dbReference type="PANTHER" id="PTHR24014:SF6">
    <property type="entry name" value="PENTATRICOPEPTIDE REPEAT-CONTAINING PROTEIN 1, MITOCHONDRIAL"/>
    <property type="match status" value="1"/>
</dbReference>
<evidence type="ECO:0000256" key="1">
    <source>
        <dbReference type="PROSITE-ProRule" id="PRU00708"/>
    </source>
</evidence>
<reference evidence="2" key="2">
    <citation type="submission" date="2007-04" db="EMBL/GenBank/DDBJ databases">
        <title>The genome of the human body louse.</title>
        <authorList>
            <consortium name="The Human Body Louse Genome Consortium"/>
            <person name="Kirkness E."/>
            <person name="Walenz B."/>
            <person name="Hass B."/>
            <person name="Bruggner R."/>
            <person name="Strausberg R."/>
        </authorList>
    </citation>
    <scope>NUCLEOTIDE SEQUENCE</scope>
    <source>
        <strain evidence="2">USDA</strain>
    </source>
</reference>